<gene>
    <name evidence="2" type="ORF">DVR09_07990</name>
</gene>
<dbReference type="KEGG" id="err:DVR09_07990"/>
<dbReference type="AlphaFoldDB" id="A0A345YED4"/>
<dbReference type="InterPro" id="IPR022123">
    <property type="entry name" value="DUF3658"/>
</dbReference>
<proteinExistence type="predicted"/>
<organism evidence="2 3">
    <name type="scientific">Erythrobacter aureus</name>
    <dbReference type="NCBI Taxonomy" id="2182384"/>
    <lineage>
        <taxon>Bacteria</taxon>
        <taxon>Pseudomonadati</taxon>
        <taxon>Pseudomonadota</taxon>
        <taxon>Alphaproteobacteria</taxon>
        <taxon>Sphingomonadales</taxon>
        <taxon>Erythrobacteraceae</taxon>
        <taxon>Erythrobacter/Porphyrobacter group</taxon>
        <taxon>Erythrobacter</taxon>
    </lineage>
</organism>
<protein>
    <recommendedName>
        <fullName evidence="1">DUF3658 domain-containing protein</fullName>
    </recommendedName>
</protein>
<name>A0A345YED4_9SPHN</name>
<accession>A0A345YED4</accession>
<evidence type="ECO:0000259" key="1">
    <source>
        <dbReference type="Pfam" id="PF12395"/>
    </source>
</evidence>
<dbReference type="Pfam" id="PF12395">
    <property type="entry name" value="DUF3658"/>
    <property type="match status" value="1"/>
</dbReference>
<dbReference type="Proteomes" id="UP000254508">
    <property type="component" value="Chromosome"/>
</dbReference>
<keyword evidence="3" id="KW-1185">Reference proteome</keyword>
<sequence length="264" mass="28692">MSAAGSLRQALPQGTVVFGLPNRMNAGPITDPCGDDFFAFQQMIDQANPIAAWEEEGMGREARKCIREFWQAALADQERTLWYSSCSAPDICAVAVVLRDSQSIAKLRLIDVDTHFDDSHVTSVGEIAPQQLAPLVGTAVSPDAGQLRHMVGNLAFATRYADLPLRWWVARDTIAPVPWTLVDGAILASFRDHKSLSAARLVGETLGILSREANNVDDGIVWYRLCKLIEGHHLDIVEPDDALTSGSLIAVDGTIQSERSIKAG</sequence>
<reference evidence="3" key="1">
    <citation type="submission" date="2018-07" db="EMBL/GenBank/DDBJ databases">
        <title>Genome sequence of Erythrobacter strain YH-07, an antagonistic bacterium isolated from Yellow Sea.</title>
        <authorList>
            <person name="Tang T."/>
            <person name="Liu Q."/>
            <person name="Sun X."/>
        </authorList>
    </citation>
    <scope>NUCLEOTIDE SEQUENCE [LARGE SCALE GENOMIC DNA]</scope>
    <source>
        <strain evidence="3">YH-07</strain>
    </source>
</reference>
<dbReference type="EMBL" id="CP031357">
    <property type="protein sequence ID" value="AXK42286.1"/>
    <property type="molecule type" value="Genomic_DNA"/>
</dbReference>
<evidence type="ECO:0000313" key="3">
    <source>
        <dbReference type="Proteomes" id="UP000254508"/>
    </source>
</evidence>
<feature type="domain" description="DUF3658" evidence="1">
    <location>
        <begin position="164"/>
        <end position="241"/>
    </location>
</feature>
<evidence type="ECO:0000313" key="2">
    <source>
        <dbReference type="EMBL" id="AXK42286.1"/>
    </source>
</evidence>